<sequence length="181" mass="21336">MQTQIKNSQIRFQKVTNNNQTARDVVNQTIQILPPHLREMYMKMRTPQQHFNEKIPDPNPILMAQDILDLQKITSVKPLDFDQFQIKPVQNKTKTVLETELKAQISQQKKPKPVEISEEMILQLDKVCYSDFDLLDSIPKPKVCNALMNDEEALVLMKQRKFYMNEMERYAIELNKVLDEM</sequence>
<evidence type="ECO:0000313" key="3">
    <source>
        <dbReference type="Proteomes" id="UP001642409"/>
    </source>
</evidence>
<evidence type="ECO:0000313" key="1">
    <source>
        <dbReference type="EMBL" id="CAI9968447.1"/>
    </source>
</evidence>
<proteinExistence type="predicted"/>
<dbReference type="AlphaFoldDB" id="A0AA86R8U6"/>
<protein>
    <submittedName>
        <fullName evidence="2">Hypothetical_protein</fullName>
    </submittedName>
</protein>
<dbReference type="Proteomes" id="UP001642409">
    <property type="component" value="Unassembled WGS sequence"/>
</dbReference>
<reference evidence="2 3" key="2">
    <citation type="submission" date="2024-07" db="EMBL/GenBank/DDBJ databases">
        <authorList>
            <person name="Akdeniz Z."/>
        </authorList>
    </citation>
    <scope>NUCLEOTIDE SEQUENCE [LARGE SCALE GENOMIC DNA]</scope>
</reference>
<gene>
    <name evidence="1" type="ORF">HINF_LOCUS56092</name>
    <name evidence="2" type="ORF">HINF_LOCUS59757</name>
</gene>
<name>A0AA86R8U6_9EUKA</name>
<organism evidence="1">
    <name type="scientific">Hexamita inflata</name>
    <dbReference type="NCBI Taxonomy" id="28002"/>
    <lineage>
        <taxon>Eukaryota</taxon>
        <taxon>Metamonada</taxon>
        <taxon>Diplomonadida</taxon>
        <taxon>Hexamitidae</taxon>
        <taxon>Hexamitinae</taxon>
        <taxon>Hexamita</taxon>
    </lineage>
</organism>
<dbReference type="EMBL" id="CATOUU010001038">
    <property type="protein sequence ID" value="CAI9968447.1"/>
    <property type="molecule type" value="Genomic_DNA"/>
</dbReference>
<accession>A0AA86R8U6</accession>
<reference evidence="1" key="1">
    <citation type="submission" date="2023-06" db="EMBL/GenBank/DDBJ databases">
        <authorList>
            <person name="Kurt Z."/>
        </authorList>
    </citation>
    <scope>NUCLEOTIDE SEQUENCE</scope>
</reference>
<dbReference type="EMBL" id="CAXDID020000345">
    <property type="protein sequence ID" value="CAL6080210.1"/>
    <property type="molecule type" value="Genomic_DNA"/>
</dbReference>
<evidence type="ECO:0000313" key="2">
    <source>
        <dbReference type="EMBL" id="CAL6080210.1"/>
    </source>
</evidence>
<keyword evidence="3" id="KW-1185">Reference proteome</keyword>
<comment type="caution">
    <text evidence="1">The sequence shown here is derived from an EMBL/GenBank/DDBJ whole genome shotgun (WGS) entry which is preliminary data.</text>
</comment>